<dbReference type="OrthoDB" id="5362408at2"/>
<dbReference type="EMBL" id="CP000679">
    <property type="protein sequence ID" value="ABP66126.1"/>
    <property type="molecule type" value="Genomic_DNA"/>
</dbReference>
<dbReference type="InterPro" id="IPR005537">
    <property type="entry name" value="RAMP_III_fam"/>
</dbReference>
<dbReference type="STRING" id="351627.Csac_0489"/>
<feature type="domain" description="CRISPR type III-associated protein" evidence="2">
    <location>
        <begin position="52"/>
        <end position="288"/>
    </location>
</feature>
<proteinExistence type="predicted"/>
<evidence type="ECO:0000259" key="2">
    <source>
        <dbReference type="Pfam" id="PF03787"/>
    </source>
</evidence>
<organism evidence="3 4">
    <name type="scientific">Caldicellulosiruptor saccharolyticus (strain ATCC 43494 / DSM 8903 / Tp8T 6331)</name>
    <dbReference type="NCBI Taxonomy" id="351627"/>
    <lineage>
        <taxon>Bacteria</taxon>
        <taxon>Bacillati</taxon>
        <taxon>Bacillota</taxon>
        <taxon>Bacillota incertae sedis</taxon>
        <taxon>Caldicellulosiruptorales</taxon>
        <taxon>Caldicellulosiruptoraceae</taxon>
        <taxon>Caldicellulosiruptor</taxon>
    </lineage>
</organism>
<dbReference type="AlphaFoldDB" id="A4XGU1"/>
<dbReference type="NCBIfam" id="TIGR03986">
    <property type="entry name" value="TIGR03986 family CRISPR-associated RAMP protein"/>
    <property type="match status" value="1"/>
</dbReference>
<reference evidence="3 4" key="1">
    <citation type="journal article" date="2008" name="Appl. Environ. Microbiol.">
        <title>Hydrogenomics of the extremely thermophilic bacterium Caldicellulosiruptor saccharolyticus.</title>
        <authorList>
            <person name="van de Werken H.J."/>
            <person name="Verhaart M.R."/>
            <person name="VanFossen A.L."/>
            <person name="Willquist K."/>
            <person name="Lewis D.L."/>
            <person name="Nichols J.D."/>
            <person name="Goorissen H.P."/>
            <person name="Mongodin E.F."/>
            <person name="Nelson K.E."/>
            <person name="van Niel E.W."/>
            <person name="Stams A.J."/>
            <person name="Ward D.E."/>
            <person name="de Vos W.M."/>
            <person name="van der Oost J."/>
            <person name="Kelly R.M."/>
            <person name="Kengen S.W."/>
        </authorList>
    </citation>
    <scope>NUCLEOTIDE SEQUENCE [LARGE SCALE GENOMIC DNA]</scope>
    <source>
        <strain evidence="4">ATCC 43494 / DSM 8903 / Tp8T 6331</strain>
    </source>
</reference>
<evidence type="ECO:0000313" key="3">
    <source>
        <dbReference type="EMBL" id="ABP66126.1"/>
    </source>
</evidence>
<accession>A4XGU1</accession>
<name>A4XGU1_CALS8</name>
<sequence>MSDKKSDKRAKAPYNFVPLNKSLVLVYNNKDEIPSFDKYHQERFSGYIELDIETKTPIFIRGEGSQFFKINNKPFIPGSSLRGMIRTLLEIVSFGKFSFCDIGRKLFYRAVGDLSSLGKEYRSLFTNQQDCYSYKFRAGILKRENGIYKIYPSKEIEGTQIFRVEETTIKYSDLPEELKNSPPYSFFEIYFEPSPLEYHTHYREDKKKNKRVPYKLKYAKVERISANKEGENMERGYLIITGDVGDKKHMQWIISEPMNISIPIDEKVIEEYRNDNDREEKYNVLEKLEEKKEVPIFYLTNENDRVVSIGHTGFFRIPYKYTIGDHIPENLKSADGIDFAEALFGKEGEFASRVFFEDAELAEKNNEEDIFFPEAVPQILSSPKPTCFQHYLEQDSFNNKKLKHWNDKKAKIRGYKLYWHRVTPDDESKCSWKLKQFKINKSNYEKFLNNINKNNSTLLNKKHNCIEISDKDITIKCAFNELPKDIQEELKNYLLQSSKAQHTVIQPVKSGIKFKGRIRFENLSKEELGALLFALDLPEGHYHKIGMGKPLGLGSIAIKPTLFIIDRSKRYKKLFEDDKWYLAAEKREDINEFKKAFEEYILCRISESERGKATSLWEIPRIKELKEMLNWRHTEKSDWLEKTRYMLINHPTLKNEFKDRPVLPKPTEVVDS</sequence>
<keyword evidence="4" id="KW-1185">Reference proteome</keyword>
<dbReference type="HOGENOM" id="CLU_023344_0_0_9"/>
<dbReference type="KEGG" id="csc:Csac_0489"/>
<dbReference type="RefSeq" id="WP_011916073.1">
    <property type="nucleotide sequence ID" value="NC_009437.1"/>
</dbReference>
<dbReference type="GO" id="GO:0051607">
    <property type="term" value="P:defense response to virus"/>
    <property type="evidence" value="ECO:0007669"/>
    <property type="project" value="UniProtKB-KW"/>
</dbReference>
<dbReference type="InterPro" id="IPR023825">
    <property type="entry name" value="CRISPR-assoc_RAMP_BGP1436"/>
</dbReference>
<gene>
    <name evidence="3" type="ordered locus">Csac_0489</name>
</gene>
<dbReference type="eggNOG" id="COG1337">
    <property type="taxonomic scope" value="Bacteria"/>
</dbReference>
<dbReference type="Pfam" id="PF03787">
    <property type="entry name" value="RAMPs"/>
    <property type="match status" value="1"/>
</dbReference>
<evidence type="ECO:0000256" key="1">
    <source>
        <dbReference type="ARBA" id="ARBA00023118"/>
    </source>
</evidence>
<keyword evidence="1" id="KW-0051">Antiviral defense</keyword>
<protein>
    <recommendedName>
        <fullName evidence="2">CRISPR type III-associated protein domain-containing protein</fullName>
    </recommendedName>
</protein>
<dbReference type="CDD" id="cd09726">
    <property type="entry name" value="RAMP_I_III"/>
    <property type="match status" value="1"/>
</dbReference>
<evidence type="ECO:0000313" key="4">
    <source>
        <dbReference type="Proteomes" id="UP000000256"/>
    </source>
</evidence>
<dbReference type="Proteomes" id="UP000000256">
    <property type="component" value="Chromosome"/>
</dbReference>